<dbReference type="HOGENOM" id="CLU_2143812_0_0_5"/>
<evidence type="ECO:0000313" key="1">
    <source>
        <dbReference type="EMBL" id="AJD42644.1"/>
    </source>
</evidence>
<keyword evidence="2" id="KW-1185">Reference proteome</keyword>
<proteinExistence type="predicted"/>
<dbReference type="AlphaFoldDB" id="A0A0B4X3D6"/>
<gene>
    <name evidence="1" type="ORF">RGR602_CH03335</name>
</gene>
<reference evidence="1 2" key="1">
    <citation type="submission" date="2013-11" db="EMBL/GenBank/DDBJ databases">
        <title>Complete genome sequence of Rhizobium gallicum bv. gallicum R602.</title>
        <authorList>
            <person name="Bustos P."/>
            <person name="Santamaria R.I."/>
            <person name="Lozano L."/>
            <person name="Acosta J.L."/>
            <person name="Ormeno-Orrillo E."/>
            <person name="Rogel M.A."/>
            <person name="Romero D."/>
            <person name="Cevallos M.A."/>
            <person name="Martinez-Romero E."/>
            <person name="Gonzalez V."/>
        </authorList>
    </citation>
    <scope>NUCLEOTIDE SEQUENCE [LARGE SCALE GENOMIC DNA]</scope>
    <source>
        <strain evidence="1 2">R602</strain>
    </source>
</reference>
<dbReference type="Proteomes" id="UP000031368">
    <property type="component" value="Chromosome"/>
</dbReference>
<sequence>MSLFICCQSRFLIVCVRGTLLVRPVNSRDDRFYCHMEEHKMSLQELLPLDDSRIDMVTTVVHQWCKCHHVPIESGRVAMTTAISLALGGEHSSKALAEAVGRLCGSSSTSGR</sequence>
<evidence type="ECO:0000313" key="2">
    <source>
        <dbReference type="Proteomes" id="UP000031368"/>
    </source>
</evidence>
<dbReference type="KEGG" id="rga:RGR602_CH03335"/>
<protein>
    <submittedName>
        <fullName evidence="1">Uncharacterized protein</fullName>
    </submittedName>
</protein>
<name>A0A0B4X3D6_9HYPH</name>
<accession>A0A0B4X3D6</accession>
<organism evidence="1 2">
    <name type="scientific">Rhizobium gallicum bv. gallicum R602sp</name>
    <dbReference type="NCBI Taxonomy" id="1041138"/>
    <lineage>
        <taxon>Bacteria</taxon>
        <taxon>Pseudomonadati</taxon>
        <taxon>Pseudomonadota</taxon>
        <taxon>Alphaproteobacteria</taxon>
        <taxon>Hyphomicrobiales</taxon>
        <taxon>Rhizobiaceae</taxon>
        <taxon>Rhizobium/Agrobacterium group</taxon>
        <taxon>Rhizobium</taxon>
    </lineage>
</organism>
<dbReference type="EMBL" id="CP006877">
    <property type="protein sequence ID" value="AJD42644.1"/>
    <property type="molecule type" value="Genomic_DNA"/>
</dbReference>